<gene>
    <name evidence="1" type="ORF">rosmuc_02794</name>
</gene>
<protein>
    <submittedName>
        <fullName evidence="1">Uncharacterized protein</fullName>
    </submittedName>
</protein>
<proteinExistence type="predicted"/>
<evidence type="ECO:0000313" key="1">
    <source>
        <dbReference type="EMBL" id="KGM86507.1"/>
    </source>
</evidence>
<organism evidence="1 2">
    <name type="scientific">Roseovarius mucosus DSM 17069</name>
    <dbReference type="NCBI Taxonomy" id="1288298"/>
    <lineage>
        <taxon>Bacteria</taxon>
        <taxon>Pseudomonadati</taxon>
        <taxon>Pseudomonadota</taxon>
        <taxon>Alphaproteobacteria</taxon>
        <taxon>Rhodobacterales</taxon>
        <taxon>Roseobacteraceae</taxon>
        <taxon>Roseovarius</taxon>
    </lineage>
</organism>
<dbReference type="eggNOG" id="ENOG5032ZIR">
    <property type="taxonomic scope" value="Bacteria"/>
</dbReference>
<sequence>MSDSPAFLTELDRLAIEAQQEEIRFRRSFAEEVEKRERARVFAFRRAGFLLRITEQCRAADDETAACAAVRERFAIEFGWHGQTEARDAILDRFDAVTRSICDCLAEKNSNPAAEFLEFEAWYETTTGAAFLALFDQEPFEAPVVEF</sequence>
<reference evidence="1 2" key="1">
    <citation type="submission" date="2013-01" db="EMBL/GenBank/DDBJ databases">
        <authorList>
            <person name="Fiebig A."/>
            <person name="Goeker M."/>
            <person name="Klenk H.-P.P."/>
        </authorList>
    </citation>
    <scope>NUCLEOTIDE SEQUENCE [LARGE SCALE GENOMIC DNA]</scope>
    <source>
        <strain evidence="1 2">DSM 17069</strain>
    </source>
</reference>
<dbReference type="RefSeq" id="WP_075571689.1">
    <property type="nucleotide sequence ID" value="NZ_KN293975.1"/>
</dbReference>
<dbReference type="Proteomes" id="UP000030021">
    <property type="component" value="Unassembled WGS sequence"/>
</dbReference>
<comment type="caution">
    <text evidence="1">The sequence shown here is derived from an EMBL/GenBank/DDBJ whole genome shotgun (WGS) entry which is preliminary data.</text>
</comment>
<dbReference type="HOGENOM" id="CLU_134854_0_0_5"/>
<evidence type="ECO:0000313" key="2">
    <source>
        <dbReference type="Proteomes" id="UP000030021"/>
    </source>
</evidence>
<dbReference type="AlphaFoldDB" id="A0A0A0HFH1"/>
<accession>A0A0A0HFH1</accession>
<dbReference type="EMBL" id="AONH01000016">
    <property type="protein sequence ID" value="KGM86507.1"/>
    <property type="molecule type" value="Genomic_DNA"/>
</dbReference>
<dbReference type="PATRIC" id="fig|1288298.3.peg.2809"/>
<name>A0A0A0HFH1_9RHOB</name>
<dbReference type="OrthoDB" id="8451754at2"/>